<dbReference type="InterPro" id="IPR057169">
    <property type="entry name" value="DUF7847"/>
</dbReference>
<keyword evidence="2" id="KW-0812">Transmembrane</keyword>
<feature type="transmembrane region" description="Helical" evidence="2">
    <location>
        <begin position="210"/>
        <end position="232"/>
    </location>
</feature>
<feature type="compositionally biased region" description="Basic and acidic residues" evidence="1">
    <location>
        <begin position="14"/>
        <end position="23"/>
    </location>
</feature>
<feature type="compositionally biased region" description="Pro residues" evidence="1">
    <location>
        <begin position="28"/>
        <end position="45"/>
    </location>
</feature>
<feature type="transmembrane region" description="Helical" evidence="2">
    <location>
        <begin position="322"/>
        <end position="349"/>
    </location>
</feature>
<dbReference type="Pfam" id="PF25231">
    <property type="entry name" value="DUF7847"/>
    <property type="match status" value="1"/>
</dbReference>
<evidence type="ECO:0000313" key="4">
    <source>
        <dbReference type="EMBL" id="MFD1720081.1"/>
    </source>
</evidence>
<evidence type="ECO:0000256" key="2">
    <source>
        <dbReference type="SAM" id="Phobius"/>
    </source>
</evidence>
<accession>A0ABW4L982</accession>
<dbReference type="Proteomes" id="UP001597347">
    <property type="component" value="Unassembled WGS sequence"/>
</dbReference>
<feature type="transmembrane region" description="Helical" evidence="2">
    <location>
        <begin position="124"/>
        <end position="154"/>
    </location>
</feature>
<dbReference type="RefSeq" id="WP_377931288.1">
    <property type="nucleotide sequence ID" value="NZ_JBHUEA010000001.1"/>
</dbReference>
<organism evidence="4 5">
    <name type="scientific">Amnibacterium endophyticum</name>
    <dbReference type="NCBI Taxonomy" id="2109337"/>
    <lineage>
        <taxon>Bacteria</taxon>
        <taxon>Bacillati</taxon>
        <taxon>Actinomycetota</taxon>
        <taxon>Actinomycetes</taxon>
        <taxon>Micrococcales</taxon>
        <taxon>Microbacteriaceae</taxon>
        <taxon>Amnibacterium</taxon>
    </lineage>
</organism>
<sequence>MTDGTSGWASPSGGREEPPRYGERVPGWQPPEAAPPPPAPSAYRPPPKRGLIPLHPLSFGQLLGAAFGLIRWNPRATVVPALAVSVLQTALVFGGIAGLGLTSLDRFQRAATDADRAQILAGTIGGGVLFGLLTFAVTILTTALLQGLLVTVVARAALGERIALGAALRIAWRRVLPLIGVALLLGVAQVVAIGLLVLLVALVAQAGDTGPIIAALVGVLGGLGFIAAYLFIAIKVATVPSAVVLERLGVLAAIRRSWTLLRGSFWRTLGLVALVTVMVGIAAQVVSIPFSIIGGAVGGLLAPNAGGDLENASALGTLLLTSLPATIVGVIVQGVGQVAQVGVLGLVYLDQRMRREGLDLAMQRAVEEDGADPFSTAR</sequence>
<feature type="transmembrane region" description="Helical" evidence="2">
    <location>
        <begin position="82"/>
        <end position="104"/>
    </location>
</feature>
<feature type="region of interest" description="Disordered" evidence="1">
    <location>
        <begin position="1"/>
        <end position="47"/>
    </location>
</feature>
<keyword evidence="2" id="KW-0472">Membrane</keyword>
<keyword evidence="2" id="KW-1133">Transmembrane helix</keyword>
<evidence type="ECO:0000256" key="1">
    <source>
        <dbReference type="SAM" id="MobiDB-lite"/>
    </source>
</evidence>
<protein>
    <recommendedName>
        <fullName evidence="3">DUF7847 domain-containing protein</fullName>
    </recommendedName>
</protein>
<name>A0ABW4L982_9MICO</name>
<dbReference type="EMBL" id="JBHUEA010000001">
    <property type="protein sequence ID" value="MFD1720081.1"/>
    <property type="molecule type" value="Genomic_DNA"/>
</dbReference>
<proteinExistence type="predicted"/>
<gene>
    <name evidence="4" type="ORF">ACFSBI_00835</name>
</gene>
<evidence type="ECO:0000259" key="3">
    <source>
        <dbReference type="Pfam" id="PF25231"/>
    </source>
</evidence>
<feature type="transmembrane region" description="Helical" evidence="2">
    <location>
        <begin position="50"/>
        <end position="70"/>
    </location>
</feature>
<evidence type="ECO:0000313" key="5">
    <source>
        <dbReference type="Proteomes" id="UP001597347"/>
    </source>
</evidence>
<keyword evidence="5" id="KW-1185">Reference proteome</keyword>
<feature type="domain" description="DUF7847" evidence="3">
    <location>
        <begin position="60"/>
        <end position="334"/>
    </location>
</feature>
<feature type="transmembrane region" description="Helical" evidence="2">
    <location>
        <begin position="269"/>
        <end position="302"/>
    </location>
</feature>
<feature type="transmembrane region" description="Helical" evidence="2">
    <location>
        <begin position="175"/>
        <end position="204"/>
    </location>
</feature>
<comment type="caution">
    <text evidence="4">The sequence shown here is derived from an EMBL/GenBank/DDBJ whole genome shotgun (WGS) entry which is preliminary data.</text>
</comment>
<reference evidence="5" key="1">
    <citation type="journal article" date="2019" name="Int. J. Syst. Evol. Microbiol.">
        <title>The Global Catalogue of Microorganisms (GCM) 10K type strain sequencing project: providing services to taxonomists for standard genome sequencing and annotation.</title>
        <authorList>
            <consortium name="The Broad Institute Genomics Platform"/>
            <consortium name="The Broad Institute Genome Sequencing Center for Infectious Disease"/>
            <person name="Wu L."/>
            <person name="Ma J."/>
        </authorList>
    </citation>
    <scope>NUCLEOTIDE SEQUENCE [LARGE SCALE GENOMIC DNA]</scope>
    <source>
        <strain evidence="5">CGMCC 1.12471</strain>
    </source>
</reference>